<keyword evidence="3 8" id="KW-0812">Transmembrane</keyword>
<name>A0A7J7GLY8_CAMSI</name>
<organism evidence="10 11">
    <name type="scientific">Camellia sinensis</name>
    <name type="common">Tea plant</name>
    <name type="synonym">Thea sinensis</name>
    <dbReference type="NCBI Taxonomy" id="4442"/>
    <lineage>
        <taxon>Eukaryota</taxon>
        <taxon>Viridiplantae</taxon>
        <taxon>Streptophyta</taxon>
        <taxon>Embryophyta</taxon>
        <taxon>Tracheophyta</taxon>
        <taxon>Spermatophyta</taxon>
        <taxon>Magnoliopsida</taxon>
        <taxon>eudicotyledons</taxon>
        <taxon>Gunneridae</taxon>
        <taxon>Pentapetalae</taxon>
        <taxon>asterids</taxon>
        <taxon>Ericales</taxon>
        <taxon>Theaceae</taxon>
        <taxon>Camellia</taxon>
    </lineage>
</organism>
<keyword evidence="5" id="KW-0677">Repeat</keyword>
<reference evidence="11" key="1">
    <citation type="journal article" date="2020" name="Nat. Commun.">
        <title>Genome assembly of wild tea tree DASZ reveals pedigree and selection history of tea varieties.</title>
        <authorList>
            <person name="Zhang W."/>
            <person name="Zhang Y."/>
            <person name="Qiu H."/>
            <person name="Guo Y."/>
            <person name="Wan H."/>
            <person name="Zhang X."/>
            <person name="Scossa F."/>
            <person name="Alseekh S."/>
            <person name="Zhang Q."/>
            <person name="Wang P."/>
            <person name="Xu L."/>
            <person name="Schmidt M.H."/>
            <person name="Jia X."/>
            <person name="Li D."/>
            <person name="Zhu A."/>
            <person name="Guo F."/>
            <person name="Chen W."/>
            <person name="Ni D."/>
            <person name="Usadel B."/>
            <person name="Fernie A.R."/>
            <person name="Wen W."/>
        </authorList>
    </citation>
    <scope>NUCLEOTIDE SEQUENCE [LARGE SCALE GENOMIC DNA]</scope>
    <source>
        <strain evidence="11">cv. G240</strain>
    </source>
</reference>
<evidence type="ECO:0000256" key="2">
    <source>
        <dbReference type="ARBA" id="ARBA00022614"/>
    </source>
</evidence>
<protein>
    <recommendedName>
        <fullName evidence="9">Protein kinase domain-containing protein</fullName>
    </recommendedName>
</protein>
<reference evidence="10 11" key="2">
    <citation type="submission" date="2020-07" db="EMBL/GenBank/DDBJ databases">
        <title>Genome assembly of wild tea tree DASZ reveals pedigree and selection history of tea varieties.</title>
        <authorList>
            <person name="Zhang W."/>
        </authorList>
    </citation>
    <scope>NUCLEOTIDE SEQUENCE [LARGE SCALE GENOMIC DNA]</scope>
    <source>
        <strain evidence="11">cv. G240</strain>
        <tissue evidence="10">Leaf</tissue>
    </source>
</reference>
<dbReference type="FunFam" id="3.80.10.10:FF:000400">
    <property type="entry name" value="Nuclear pore complex protein NUP107"/>
    <property type="match status" value="1"/>
</dbReference>
<feature type="transmembrane region" description="Helical" evidence="8">
    <location>
        <begin position="6"/>
        <end position="28"/>
    </location>
</feature>
<keyword evidence="6 8" id="KW-1133">Transmembrane helix</keyword>
<dbReference type="EMBL" id="JACBKZ010000009">
    <property type="protein sequence ID" value="KAF5941832.1"/>
    <property type="molecule type" value="Genomic_DNA"/>
</dbReference>
<keyword evidence="7 8" id="KW-0472">Membrane</keyword>
<comment type="caution">
    <text evidence="10">The sequence shown here is derived from an EMBL/GenBank/DDBJ whole genome shotgun (WGS) entry which is preliminary data.</text>
</comment>
<evidence type="ECO:0000259" key="9">
    <source>
        <dbReference type="PROSITE" id="PS50011"/>
    </source>
</evidence>
<dbReference type="Proteomes" id="UP000593564">
    <property type="component" value="Unassembled WGS sequence"/>
</dbReference>
<accession>A0A7J7GLY8</accession>
<dbReference type="InterPro" id="IPR011009">
    <property type="entry name" value="Kinase-like_dom_sf"/>
</dbReference>
<dbReference type="InterPro" id="IPR001611">
    <property type="entry name" value="Leu-rich_rpt"/>
</dbReference>
<evidence type="ECO:0000256" key="6">
    <source>
        <dbReference type="ARBA" id="ARBA00022989"/>
    </source>
</evidence>
<keyword evidence="11" id="KW-1185">Reference proteome</keyword>
<dbReference type="PANTHER" id="PTHR48007:SF86">
    <property type="entry name" value="(WILD MALAYSIAN BANANA) HYPOTHETICAL PROTEIN"/>
    <property type="match status" value="1"/>
</dbReference>
<dbReference type="InterPro" id="IPR032675">
    <property type="entry name" value="LRR_dom_sf"/>
</dbReference>
<dbReference type="Pfam" id="PF00560">
    <property type="entry name" value="LRR_1"/>
    <property type="match status" value="2"/>
</dbReference>
<comment type="subcellular location">
    <subcellularLocation>
        <location evidence="1">Membrane</location>
    </subcellularLocation>
</comment>
<evidence type="ECO:0000256" key="7">
    <source>
        <dbReference type="ARBA" id="ARBA00023136"/>
    </source>
</evidence>
<gene>
    <name evidence="10" type="ORF">HYC85_019474</name>
</gene>
<evidence type="ECO:0000313" key="10">
    <source>
        <dbReference type="EMBL" id="KAF5941832.1"/>
    </source>
</evidence>
<evidence type="ECO:0000256" key="3">
    <source>
        <dbReference type="ARBA" id="ARBA00022692"/>
    </source>
</evidence>
<dbReference type="AlphaFoldDB" id="A0A7J7GLY8"/>
<dbReference type="InterPro" id="IPR046959">
    <property type="entry name" value="PRK1-6/SRF4-like"/>
</dbReference>
<evidence type="ECO:0000256" key="8">
    <source>
        <dbReference type="SAM" id="Phobius"/>
    </source>
</evidence>
<evidence type="ECO:0000256" key="5">
    <source>
        <dbReference type="ARBA" id="ARBA00022737"/>
    </source>
</evidence>
<keyword evidence="2" id="KW-0433">Leucine-rich repeat</keyword>
<evidence type="ECO:0000256" key="1">
    <source>
        <dbReference type="ARBA" id="ARBA00004370"/>
    </source>
</evidence>
<proteinExistence type="predicted"/>
<dbReference type="GO" id="GO:0005524">
    <property type="term" value="F:ATP binding"/>
    <property type="evidence" value="ECO:0007669"/>
    <property type="project" value="InterPro"/>
</dbReference>
<feature type="transmembrane region" description="Helical" evidence="8">
    <location>
        <begin position="242"/>
        <end position="265"/>
    </location>
</feature>
<evidence type="ECO:0000256" key="4">
    <source>
        <dbReference type="ARBA" id="ARBA00022729"/>
    </source>
</evidence>
<dbReference type="SUPFAM" id="SSF56112">
    <property type="entry name" value="Protein kinase-like (PK-like)"/>
    <property type="match status" value="1"/>
</dbReference>
<dbReference type="PANTHER" id="PTHR48007">
    <property type="entry name" value="LEUCINE-RICH REPEAT RECEPTOR-LIKE PROTEIN KINASE PXC1"/>
    <property type="match status" value="1"/>
</dbReference>
<dbReference type="InterPro" id="IPR000719">
    <property type="entry name" value="Prot_kinase_dom"/>
</dbReference>
<feature type="domain" description="Protein kinase" evidence="9">
    <location>
        <begin position="329"/>
        <end position="615"/>
    </location>
</feature>
<dbReference type="Pfam" id="PF00069">
    <property type="entry name" value="Pkinase"/>
    <property type="match status" value="1"/>
</dbReference>
<keyword evidence="4" id="KW-0732">Signal</keyword>
<dbReference type="Gene3D" id="3.30.200.20">
    <property type="entry name" value="Phosphorylase Kinase, domain 1"/>
    <property type="match status" value="1"/>
</dbReference>
<dbReference type="GO" id="GO:0016020">
    <property type="term" value="C:membrane"/>
    <property type="evidence" value="ECO:0007669"/>
    <property type="project" value="UniProtKB-SubCell"/>
</dbReference>
<dbReference type="GO" id="GO:0004672">
    <property type="term" value="F:protein kinase activity"/>
    <property type="evidence" value="ECO:0007669"/>
    <property type="project" value="InterPro"/>
</dbReference>
<dbReference type="Gene3D" id="3.80.10.10">
    <property type="entry name" value="Ribonuclease Inhibitor"/>
    <property type="match status" value="1"/>
</dbReference>
<dbReference type="SUPFAM" id="SSF52058">
    <property type="entry name" value="L domain-like"/>
    <property type="match status" value="1"/>
</dbReference>
<dbReference type="PROSITE" id="PS50011">
    <property type="entry name" value="PROTEIN_KINASE_DOM"/>
    <property type="match status" value="1"/>
</dbReference>
<evidence type="ECO:0000313" key="11">
    <source>
        <dbReference type="Proteomes" id="UP000593564"/>
    </source>
</evidence>
<sequence>MSSVSVFIQMVFNAAVLTVLKTGVWLSLMSNFLIVLSDEIEIEESNIYCLKSIKDSLEDPFNYLGSSWNFSDTSKGFNCKFKGIECWKDDENKVLNIRLSGLGLKGQFPRGFSSCTALTGLDLSGNNLFGIIPDDIGRILRFVTYLDLSANGFSGEIPPGIANLTYLNILKLDDNRLTGQIPHELGLLLRMKSFSVANNLLSGPVPDFGRTSVTTAESYANNKGLCGGPLKRCKASDAYDHAFFLNGFAVGCSVSTVVVFALTMFCLPFDPLLKKIMSSKKKKRNQKVVQRRQWHPTTMNRVEDTTISKLEKLVTRISFTELVNATENFREDNILGLGKTGTMYKAVFSNGSFLAIKRFFDSQFSEGHFMSEVMTLGRLRHINLVPLFGFCYEGKEKLLVYKYMPNGNLYDWLHPPECELKTMKWPVRVKIAVGLARGLAWLHHHDRKFRVFNQNISSKCVLLDKNFEPKISNFGEAKFMNSNDAALGGSPFTNEELLELGFDLLELGFDKKDVYSFGIVLLELLTRKEHRMATIAEASANSDSNLVEWIINLVSTSFSLQDVVDDSLIGLGFDGEIFEFINIACKCVQSVPEQRPTMLEVYQTMRAIGEKHGIVDDSEM</sequence>
<dbReference type="Gene3D" id="1.10.510.10">
    <property type="entry name" value="Transferase(Phosphotransferase) domain 1"/>
    <property type="match status" value="1"/>
</dbReference>